<gene>
    <name evidence="2" type="ORF">C9I94_23750</name>
</gene>
<dbReference type="STRING" id="680026.AB733_20140"/>
<sequence length="166" mass="16952">MKSFASKSHLFSTMLALLACLSFSTAANAFSFSDLFGGSDEKTETASEALSNPLTDMLTSQLGISNEQATGGAGALLALASKQLTGDQASELTNMIPGAEGLTGALPAGLGSMITNADSLNKVFSTLGMDPSMVSQFIPIVMQFMGDQGASAGLMEAVGKIWNPAS</sequence>
<feature type="signal peptide" evidence="1">
    <location>
        <begin position="1"/>
        <end position="29"/>
    </location>
</feature>
<evidence type="ECO:0000313" key="3">
    <source>
        <dbReference type="Proteomes" id="UP000240481"/>
    </source>
</evidence>
<proteinExistence type="predicted"/>
<dbReference type="Proteomes" id="UP000240481">
    <property type="component" value="Unassembled WGS sequence"/>
</dbReference>
<evidence type="ECO:0000256" key="1">
    <source>
        <dbReference type="SAM" id="SignalP"/>
    </source>
</evidence>
<evidence type="ECO:0000313" key="2">
    <source>
        <dbReference type="EMBL" id="PSW19088.1"/>
    </source>
</evidence>
<organism evidence="2 3">
    <name type="scientific">Photobacterium swingsii</name>
    <dbReference type="NCBI Taxonomy" id="680026"/>
    <lineage>
        <taxon>Bacteria</taxon>
        <taxon>Pseudomonadati</taxon>
        <taxon>Pseudomonadota</taxon>
        <taxon>Gammaproteobacteria</taxon>
        <taxon>Vibrionales</taxon>
        <taxon>Vibrionaceae</taxon>
        <taxon>Photobacterium</taxon>
    </lineage>
</organism>
<protein>
    <recommendedName>
        <fullName evidence="4">DUF2780 domain-containing protein</fullName>
    </recommendedName>
</protein>
<reference evidence="2 3" key="1">
    <citation type="submission" date="2018-01" db="EMBL/GenBank/DDBJ databases">
        <title>Whole genome sequencing of Histamine producing bacteria.</title>
        <authorList>
            <person name="Butler K."/>
        </authorList>
    </citation>
    <scope>NUCLEOTIDE SEQUENCE [LARGE SCALE GENOMIC DNA]</scope>
    <source>
        <strain evidence="2 3">DSM 24669</strain>
    </source>
</reference>
<dbReference type="EMBL" id="PYLZ01000021">
    <property type="protein sequence ID" value="PSW19088.1"/>
    <property type="molecule type" value="Genomic_DNA"/>
</dbReference>
<dbReference type="InterPro" id="IPR021302">
    <property type="entry name" value="DUF2780_VcgC/VcgE"/>
</dbReference>
<name>A0A0J8V6M9_9GAMM</name>
<keyword evidence="3" id="KW-1185">Reference proteome</keyword>
<dbReference type="RefSeq" id="WP_048900397.1">
    <property type="nucleotide sequence ID" value="NZ_AP024852.1"/>
</dbReference>
<dbReference type="Pfam" id="PF11075">
    <property type="entry name" value="DUF2780"/>
    <property type="match status" value="1"/>
</dbReference>
<accession>A0A0J8V6M9</accession>
<dbReference type="OrthoDB" id="8546843at2"/>
<comment type="caution">
    <text evidence="2">The sequence shown here is derived from an EMBL/GenBank/DDBJ whole genome shotgun (WGS) entry which is preliminary data.</text>
</comment>
<keyword evidence="1" id="KW-0732">Signal</keyword>
<feature type="chain" id="PRO_5030008993" description="DUF2780 domain-containing protein" evidence="1">
    <location>
        <begin position="30"/>
        <end position="166"/>
    </location>
</feature>
<dbReference type="PROSITE" id="PS51257">
    <property type="entry name" value="PROKAR_LIPOPROTEIN"/>
    <property type="match status" value="1"/>
</dbReference>
<dbReference type="AlphaFoldDB" id="A0A0J8V6M9"/>
<evidence type="ECO:0008006" key="4">
    <source>
        <dbReference type="Google" id="ProtNLM"/>
    </source>
</evidence>